<dbReference type="STRING" id="695850.A0A067CEW0"/>
<dbReference type="KEGG" id="spar:SPRG_05821"/>
<reference evidence="1 2" key="1">
    <citation type="journal article" date="2013" name="PLoS Genet.">
        <title>Distinctive expansion of potential virulence genes in the genome of the oomycete fish pathogen Saprolegnia parasitica.</title>
        <authorList>
            <person name="Jiang R.H."/>
            <person name="de Bruijn I."/>
            <person name="Haas B.J."/>
            <person name="Belmonte R."/>
            <person name="Lobach L."/>
            <person name="Christie J."/>
            <person name="van den Ackerveken G."/>
            <person name="Bottin A."/>
            <person name="Bulone V."/>
            <person name="Diaz-Moreno S.M."/>
            <person name="Dumas B."/>
            <person name="Fan L."/>
            <person name="Gaulin E."/>
            <person name="Govers F."/>
            <person name="Grenville-Briggs L.J."/>
            <person name="Horner N.R."/>
            <person name="Levin J.Z."/>
            <person name="Mammella M."/>
            <person name="Meijer H.J."/>
            <person name="Morris P."/>
            <person name="Nusbaum C."/>
            <person name="Oome S."/>
            <person name="Phillips A.J."/>
            <person name="van Rooyen D."/>
            <person name="Rzeszutek E."/>
            <person name="Saraiva M."/>
            <person name="Secombes C.J."/>
            <person name="Seidl M.F."/>
            <person name="Snel B."/>
            <person name="Stassen J.H."/>
            <person name="Sykes S."/>
            <person name="Tripathy S."/>
            <person name="van den Berg H."/>
            <person name="Vega-Arreguin J.C."/>
            <person name="Wawra S."/>
            <person name="Young S.K."/>
            <person name="Zeng Q."/>
            <person name="Dieguez-Uribeondo J."/>
            <person name="Russ C."/>
            <person name="Tyler B.M."/>
            <person name="van West P."/>
        </authorList>
    </citation>
    <scope>NUCLEOTIDE SEQUENCE [LARGE SCALE GENOMIC DNA]</scope>
    <source>
        <strain evidence="1 2">CBS 223.65</strain>
    </source>
</reference>
<dbReference type="RefSeq" id="XP_012199792.1">
    <property type="nucleotide sequence ID" value="XM_012344402.1"/>
</dbReference>
<dbReference type="VEuPathDB" id="FungiDB:SPRG_05821"/>
<keyword evidence="2" id="KW-1185">Reference proteome</keyword>
<accession>A0A067CEW0</accession>
<gene>
    <name evidence="1" type="ORF">SPRG_05821</name>
</gene>
<evidence type="ECO:0000313" key="1">
    <source>
        <dbReference type="EMBL" id="KDO29284.1"/>
    </source>
</evidence>
<organism evidence="1 2">
    <name type="scientific">Saprolegnia parasitica (strain CBS 223.65)</name>
    <dbReference type="NCBI Taxonomy" id="695850"/>
    <lineage>
        <taxon>Eukaryota</taxon>
        <taxon>Sar</taxon>
        <taxon>Stramenopiles</taxon>
        <taxon>Oomycota</taxon>
        <taxon>Saprolegniomycetes</taxon>
        <taxon>Saprolegniales</taxon>
        <taxon>Saprolegniaceae</taxon>
        <taxon>Saprolegnia</taxon>
    </lineage>
</organism>
<dbReference type="EMBL" id="KK583206">
    <property type="protein sequence ID" value="KDO29284.1"/>
    <property type="molecule type" value="Genomic_DNA"/>
</dbReference>
<dbReference type="AlphaFoldDB" id="A0A067CEW0"/>
<dbReference type="Proteomes" id="UP000030745">
    <property type="component" value="Unassembled WGS sequence"/>
</dbReference>
<dbReference type="GeneID" id="24128199"/>
<protein>
    <submittedName>
        <fullName evidence="1">Uncharacterized protein</fullName>
    </submittedName>
</protein>
<proteinExistence type="predicted"/>
<sequence length="250" mass="27846">MAAPTDVCARQSAKLEELMNFLGYAVLDDGYKGVVVFSFLNHARQIVCVRSVDTTAKIRIYASRPPPQTDCVDIALSISDFLHMYSGELTAAEIAGLCMSGKVQVRWTAYGSVKAFADSFDFSPEKWAAFYDHFGLDPNYVDLIECTMLCCAPLPPCTQEEIDSNWQMVKDSVLLPSNELGWELVSEVEVTTVVKSPDAATAAATEAKQDWFSDGLKTINPHFVQMQDTVKKKMFNMKEYAEKFLVSMDI</sequence>
<evidence type="ECO:0000313" key="2">
    <source>
        <dbReference type="Proteomes" id="UP000030745"/>
    </source>
</evidence>
<dbReference type="OrthoDB" id="58761at2759"/>
<dbReference type="OMA" id="IMAAVCE"/>
<name>A0A067CEW0_SAPPC</name>